<gene>
    <name evidence="2" type="ORF">BHE75_00736</name>
</gene>
<evidence type="ECO:0000256" key="1">
    <source>
        <dbReference type="SAM" id="MobiDB-lite"/>
    </source>
</evidence>
<dbReference type="EMBL" id="MIPT01000001">
    <property type="protein sequence ID" value="OHT18760.1"/>
    <property type="molecule type" value="Genomic_DNA"/>
</dbReference>
<feature type="compositionally biased region" description="Pro residues" evidence="1">
    <location>
        <begin position="37"/>
        <end position="51"/>
    </location>
</feature>
<evidence type="ECO:0000313" key="2">
    <source>
        <dbReference type="EMBL" id="OHT18760.1"/>
    </source>
</evidence>
<proteinExistence type="predicted"/>
<dbReference type="AlphaFoldDB" id="A0A1S1HE40"/>
<reference evidence="2 3" key="1">
    <citation type="submission" date="2016-09" db="EMBL/GenBank/DDBJ databases">
        <title>Metabolic pathway, cell adaptation mechanisms and a novel monoxygenase revealed through proteogenomic-transcription analysis of a Sphingomonas haloaromaticamans strain degrading the fungicide ortho-phenylphenol.</title>
        <authorList>
            <person name="Perruchon C."/>
            <person name="Papadopoulou E.S."/>
            <person name="Rousidou C."/>
            <person name="Vasileiadis S."/>
            <person name="Tanou G."/>
            <person name="Amoutzias G."/>
            <person name="Molassiotis A."/>
            <person name="Karpouzas D.G."/>
        </authorList>
    </citation>
    <scope>NUCLEOTIDE SEQUENCE [LARGE SCALE GENOMIC DNA]</scope>
    <source>
        <strain evidence="2 3">P3</strain>
    </source>
</reference>
<evidence type="ECO:0000313" key="3">
    <source>
        <dbReference type="Proteomes" id="UP000179467"/>
    </source>
</evidence>
<protein>
    <submittedName>
        <fullName evidence="2">Uncharacterized protein</fullName>
    </submittedName>
</protein>
<organism evidence="2 3">
    <name type="scientific">Edaphosphingomonas haloaromaticamans</name>
    <dbReference type="NCBI Taxonomy" id="653954"/>
    <lineage>
        <taxon>Bacteria</taxon>
        <taxon>Pseudomonadati</taxon>
        <taxon>Pseudomonadota</taxon>
        <taxon>Alphaproteobacteria</taxon>
        <taxon>Sphingomonadales</taxon>
        <taxon>Rhizorhabdaceae</taxon>
        <taxon>Edaphosphingomonas</taxon>
    </lineage>
</organism>
<dbReference type="Proteomes" id="UP000179467">
    <property type="component" value="Unassembled WGS sequence"/>
</dbReference>
<feature type="region of interest" description="Disordered" evidence="1">
    <location>
        <begin position="26"/>
        <end position="62"/>
    </location>
</feature>
<sequence length="62" mass="6326">MIGTRISLCLCLLLPAGCATPRELKVPPSAPSLAEPPALPDLPGYAPPIPHEAPRSASGGTR</sequence>
<keyword evidence="3" id="KW-1185">Reference proteome</keyword>
<accession>A0A1S1HE40</accession>
<name>A0A1S1HE40_9SPHN</name>
<comment type="caution">
    <text evidence="2">The sequence shown here is derived from an EMBL/GenBank/DDBJ whole genome shotgun (WGS) entry which is preliminary data.</text>
</comment>